<feature type="domain" description="Calcineurin-like phosphoesterase" evidence="1">
    <location>
        <begin position="6"/>
        <end position="154"/>
    </location>
</feature>
<dbReference type="InterPro" id="IPR029052">
    <property type="entry name" value="Metallo-depent_PP-like"/>
</dbReference>
<sequence length="208" mass="22902">MKPGGRILAVADIHGHGLLLEQLLEHAGYRPDQDRLFLLGDYVNKGPDSEGTLALIESLCKEGAVALSGNNEQKWLNNGISTQWTPFLRALPFWSRFGGYLFVHAGIRPGVPIEHQTVQDLTEIRDPFFAGRLTGRETVVFGHTPASRLGASHGQIWLGDRRIGIDTGAGHGEYLTLVDLSGEIAYSMLVTSGSNNIKMYTYRNREIS</sequence>
<dbReference type="SUPFAM" id="SSF56300">
    <property type="entry name" value="Metallo-dependent phosphatases"/>
    <property type="match status" value="1"/>
</dbReference>
<proteinExistence type="predicted"/>
<dbReference type="EMBL" id="MRTF01000018">
    <property type="protein sequence ID" value="OME87073.1"/>
    <property type="molecule type" value="Genomic_DNA"/>
</dbReference>
<dbReference type="Proteomes" id="UP000187074">
    <property type="component" value="Unassembled WGS sequence"/>
</dbReference>
<organism evidence="2 3">
    <name type="scientific">Paenibacillus lautus</name>
    <name type="common">Bacillus lautus</name>
    <dbReference type="NCBI Taxonomy" id="1401"/>
    <lineage>
        <taxon>Bacteria</taxon>
        <taxon>Bacillati</taxon>
        <taxon>Bacillota</taxon>
        <taxon>Bacilli</taxon>
        <taxon>Bacillales</taxon>
        <taxon>Paenibacillaceae</taxon>
        <taxon>Paenibacillus</taxon>
    </lineage>
</organism>
<evidence type="ECO:0000313" key="3">
    <source>
        <dbReference type="Proteomes" id="UP000187074"/>
    </source>
</evidence>
<dbReference type="OrthoDB" id="384253at2"/>
<dbReference type="STRING" id="1401.BK123_31990"/>
<gene>
    <name evidence="2" type="ORF">BK123_31990</name>
</gene>
<dbReference type="PANTHER" id="PTHR42850:SF4">
    <property type="entry name" value="ZINC-DEPENDENT ENDOPOLYPHOSPHATASE"/>
    <property type="match status" value="1"/>
</dbReference>
<dbReference type="GO" id="GO:0110154">
    <property type="term" value="P:RNA decapping"/>
    <property type="evidence" value="ECO:0007669"/>
    <property type="project" value="TreeGrafter"/>
</dbReference>
<dbReference type="GO" id="GO:0016791">
    <property type="term" value="F:phosphatase activity"/>
    <property type="evidence" value="ECO:0007669"/>
    <property type="project" value="TreeGrafter"/>
</dbReference>
<dbReference type="InterPro" id="IPR004843">
    <property type="entry name" value="Calcineurin-like_PHP"/>
</dbReference>
<dbReference type="GO" id="GO:0005737">
    <property type="term" value="C:cytoplasm"/>
    <property type="evidence" value="ECO:0007669"/>
    <property type="project" value="TreeGrafter"/>
</dbReference>
<protein>
    <recommendedName>
        <fullName evidence="1">Calcineurin-like phosphoesterase domain-containing protein</fullName>
    </recommendedName>
</protein>
<name>A0A1R1ANE7_PAELA</name>
<dbReference type="GO" id="GO:0008803">
    <property type="term" value="F:bis(5'-nucleosyl)-tetraphosphatase (symmetrical) activity"/>
    <property type="evidence" value="ECO:0007669"/>
    <property type="project" value="TreeGrafter"/>
</dbReference>
<evidence type="ECO:0000259" key="1">
    <source>
        <dbReference type="Pfam" id="PF00149"/>
    </source>
</evidence>
<dbReference type="InterPro" id="IPR050126">
    <property type="entry name" value="Ap4A_hydrolase"/>
</dbReference>
<dbReference type="AlphaFoldDB" id="A0A1R1ANE7"/>
<comment type="caution">
    <text evidence="2">The sequence shown here is derived from an EMBL/GenBank/DDBJ whole genome shotgun (WGS) entry which is preliminary data.</text>
</comment>
<dbReference type="Gene3D" id="3.60.21.10">
    <property type="match status" value="1"/>
</dbReference>
<dbReference type="RefSeq" id="WP_076326342.1">
    <property type="nucleotide sequence ID" value="NZ_MRTF01000018.1"/>
</dbReference>
<accession>A0A1R1ANE7</accession>
<reference evidence="2 3" key="1">
    <citation type="submission" date="2016-11" db="EMBL/GenBank/DDBJ databases">
        <title>Paenibacillus species isolates.</title>
        <authorList>
            <person name="Beno S.M."/>
        </authorList>
    </citation>
    <scope>NUCLEOTIDE SEQUENCE [LARGE SCALE GENOMIC DNA]</scope>
    <source>
        <strain evidence="2 3">FSL F4-0100</strain>
    </source>
</reference>
<evidence type="ECO:0000313" key="2">
    <source>
        <dbReference type="EMBL" id="OME87073.1"/>
    </source>
</evidence>
<dbReference type="PANTHER" id="PTHR42850">
    <property type="entry name" value="METALLOPHOSPHOESTERASE"/>
    <property type="match status" value="1"/>
</dbReference>
<dbReference type="Pfam" id="PF00149">
    <property type="entry name" value="Metallophos"/>
    <property type="match status" value="1"/>
</dbReference>